<dbReference type="InterPro" id="IPR002048">
    <property type="entry name" value="EF_hand_dom"/>
</dbReference>
<name>A0A498HV37_MALDO</name>
<comment type="caution">
    <text evidence="3">The sequence shown here is derived from an EMBL/GenBank/DDBJ whole genome shotgun (WGS) entry which is preliminary data.</text>
</comment>
<dbReference type="InterPro" id="IPR011992">
    <property type="entry name" value="EF-hand-dom_pair"/>
</dbReference>
<dbReference type="Pfam" id="PF13202">
    <property type="entry name" value="EF-hand_5"/>
    <property type="match status" value="1"/>
</dbReference>
<dbReference type="STRING" id="3750.A0A498HV37"/>
<keyword evidence="4" id="KW-1185">Reference proteome</keyword>
<evidence type="ECO:0000313" key="4">
    <source>
        <dbReference type="Proteomes" id="UP000290289"/>
    </source>
</evidence>
<evidence type="ECO:0000259" key="2">
    <source>
        <dbReference type="PROSITE" id="PS50222"/>
    </source>
</evidence>
<evidence type="ECO:0000313" key="3">
    <source>
        <dbReference type="EMBL" id="RXH72763.1"/>
    </source>
</evidence>
<dbReference type="Gene3D" id="1.10.238.10">
    <property type="entry name" value="EF-hand"/>
    <property type="match status" value="1"/>
</dbReference>
<dbReference type="CDD" id="cd00051">
    <property type="entry name" value="EFh"/>
    <property type="match status" value="1"/>
</dbReference>
<dbReference type="InterPro" id="IPR018247">
    <property type="entry name" value="EF_Hand_1_Ca_BS"/>
</dbReference>
<reference evidence="3 4" key="1">
    <citation type="submission" date="2018-10" db="EMBL/GenBank/DDBJ databases">
        <title>A high-quality apple genome assembly.</title>
        <authorList>
            <person name="Hu J."/>
        </authorList>
    </citation>
    <scope>NUCLEOTIDE SEQUENCE [LARGE SCALE GENOMIC DNA]</scope>
    <source>
        <strain evidence="4">cv. HFTH1</strain>
        <tissue evidence="3">Young leaf</tissue>
    </source>
</reference>
<dbReference type="SUPFAM" id="SSF47473">
    <property type="entry name" value="EF-hand"/>
    <property type="match status" value="1"/>
</dbReference>
<sequence>MPNMIPSNESEYKLVKIPYTKEQILKIFKRYDKNGDGQLSKAELKEAFAELGAIWPAFRAWDGRRHADDNGDGFISIDKELDKLVDYAVGLGYTVN</sequence>
<feature type="domain" description="EF-hand" evidence="2">
    <location>
        <begin position="19"/>
        <end position="54"/>
    </location>
</feature>
<organism evidence="3 4">
    <name type="scientific">Malus domestica</name>
    <name type="common">Apple</name>
    <name type="synonym">Pyrus malus</name>
    <dbReference type="NCBI Taxonomy" id="3750"/>
    <lineage>
        <taxon>Eukaryota</taxon>
        <taxon>Viridiplantae</taxon>
        <taxon>Streptophyta</taxon>
        <taxon>Embryophyta</taxon>
        <taxon>Tracheophyta</taxon>
        <taxon>Spermatophyta</taxon>
        <taxon>Magnoliopsida</taxon>
        <taxon>eudicotyledons</taxon>
        <taxon>Gunneridae</taxon>
        <taxon>Pentapetalae</taxon>
        <taxon>rosids</taxon>
        <taxon>fabids</taxon>
        <taxon>Rosales</taxon>
        <taxon>Rosaceae</taxon>
        <taxon>Amygdaloideae</taxon>
        <taxon>Maleae</taxon>
        <taxon>Malus</taxon>
    </lineage>
</organism>
<proteinExistence type="predicted"/>
<gene>
    <name evidence="3" type="ORF">DVH24_012447</name>
</gene>
<dbReference type="Pfam" id="PF13405">
    <property type="entry name" value="EF-hand_6"/>
    <property type="match status" value="1"/>
</dbReference>
<evidence type="ECO:0000256" key="1">
    <source>
        <dbReference type="ARBA" id="ARBA00022837"/>
    </source>
</evidence>
<dbReference type="GO" id="GO:0005509">
    <property type="term" value="F:calcium ion binding"/>
    <property type="evidence" value="ECO:0007669"/>
    <property type="project" value="InterPro"/>
</dbReference>
<protein>
    <recommendedName>
        <fullName evidence="2">EF-hand domain-containing protein</fullName>
    </recommendedName>
</protein>
<dbReference type="PROSITE" id="PS50222">
    <property type="entry name" value="EF_HAND_2"/>
    <property type="match status" value="1"/>
</dbReference>
<dbReference type="EMBL" id="RDQH01000341">
    <property type="protein sequence ID" value="RXH72763.1"/>
    <property type="molecule type" value="Genomic_DNA"/>
</dbReference>
<dbReference type="SMART" id="SM00054">
    <property type="entry name" value="EFh"/>
    <property type="match status" value="1"/>
</dbReference>
<dbReference type="PROSITE" id="PS00018">
    <property type="entry name" value="EF_HAND_1"/>
    <property type="match status" value="1"/>
</dbReference>
<dbReference type="Proteomes" id="UP000290289">
    <property type="component" value="Chromosome 15"/>
</dbReference>
<keyword evidence="1" id="KW-0106">Calcium</keyword>
<accession>A0A498HV37</accession>
<dbReference type="AlphaFoldDB" id="A0A498HV37"/>